<evidence type="ECO:0000313" key="4">
    <source>
        <dbReference type="EMBL" id="TJZ95452.1"/>
    </source>
</evidence>
<feature type="compositionally biased region" description="Low complexity" evidence="1">
    <location>
        <begin position="157"/>
        <end position="182"/>
    </location>
</feature>
<dbReference type="InterPro" id="IPR001932">
    <property type="entry name" value="PPM-type_phosphatase-like_dom"/>
</dbReference>
<feature type="compositionally biased region" description="Basic and acidic residues" evidence="1">
    <location>
        <begin position="240"/>
        <end position="250"/>
    </location>
</feature>
<evidence type="ECO:0000256" key="2">
    <source>
        <dbReference type="SAM" id="Phobius"/>
    </source>
</evidence>
<feature type="region of interest" description="Disordered" evidence="1">
    <location>
        <begin position="97"/>
        <end position="261"/>
    </location>
</feature>
<keyword evidence="2" id="KW-0472">Membrane</keyword>
<gene>
    <name evidence="4" type="ORF">FCI23_52245</name>
</gene>
<dbReference type="RefSeq" id="WP_136730973.1">
    <property type="nucleotide sequence ID" value="NZ_SUMC01000184.1"/>
</dbReference>
<dbReference type="InterPro" id="IPR036457">
    <property type="entry name" value="PPM-type-like_dom_sf"/>
</dbReference>
<evidence type="ECO:0000259" key="3">
    <source>
        <dbReference type="Pfam" id="PF13672"/>
    </source>
</evidence>
<keyword evidence="5" id="KW-1185">Reference proteome</keyword>
<keyword evidence="2" id="KW-1133">Transmembrane helix</keyword>
<sequence length="548" mass="57764">MKSLRRTADPEPPQVWRAADVSGPPPSSHRKRESPPAALRRRRWVILGLTVLTVALLVLICTVSGLLVRGLFTAMAVVAVLLAGFLAVANLPELESAARPTEPSPTVGRPKRRNRNDISGPEVAGAVNPKVQVQAVETSSAEIEPTAGEQPPRGVGPQAPAQVPAPTHAQAPAPASYSAPTAPAYPVPDPRLPARLDLAGAGPGQSYPAAPGPDRPPSAAAVAVRQPSDGGPLATAGQAERYDPQERQERPLVGYPDEPGRFPVLRKPSAAATAPWLLPAAPSTAAITADEAVLGGLQLRAASVSGPSHRSRGIPRQDAYRIGQDSAGRHLVVAVADGMSDSKHSDLGAGAAVIALVNTLRELLDRGIPLQRINVREVFLAAARQMYGAAEQRGWTADEVRAVALAAVIPAQPDPDGVRRCWLGAIGDVSAWRLVHRHWERLIGDEKGGLDPSAVAHFLPHDVDHLPYGVVEMGPGEVMGLTTDGVADAFALGPDAQQWFAERWRQPPPVGAFLLDVGFEQAQLQDDRTAVVVWCADTPGTAAKGRQR</sequence>
<evidence type="ECO:0000256" key="1">
    <source>
        <dbReference type="SAM" id="MobiDB-lite"/>
    </source>
</evidence>
<protein>
    <recommendedName>
        <fullName evidence="3">PPM-type phosphatase domain-containing protein</fullName>
    </recommendedName>
</protein>
<dbReference type="Gene3D" id="3.60.40.10">
    <property type="entry name" value="PPM-type phosphatase domain"/>
    <property type="match status" value="1"/>
</dbReference>
<dbReference type="OrthoDB" id="491589at2"/>
<dbReference type="AlphaFoldDB" id="A0A4U0RKE8"/>
<dbReference type="Pfam" id="PF13672">
    <property type="entry name" value="PP2C_2"/>
    <property type="match status" value="1"/>
</dbReference>
<feature type="transmembrane region" description="Helical" evidence="2">
    <location>
        <begin position="44"/>
        <end position="65"/>
    </location>
</feature>
<reference evidence="4 5" key="1">
    <citation type="submission" date="2019-04" db="EMBL/GenBank/DDBJ databases">
        <title>Streptomyces oryziradicis sp. nov., a novel actinomycete isolated from rhizosphere soil of rice (Oryza sativa L.).</title>
        <authorList>
            <person name="Li C."/>
        </authorList>
    </citation>
    <scope>NUCLEOTIDE SEQUENCE [LARGE SCALE GENOMIC DNA]</scope>
    <source>
        <strain evidence="4 5">NEAU-C40</strain>
    </source>
</reference>
<comment type="caution">
    <text evidence="4">The sequence shown here is derived from an EMBL/GenBank/DDBJ whole genome shotgun (WGS) entry which is preliminary data.</text>
</comment>
<dbReference type="Proteomes" id="UP000305778">
    <property type="component" value="Unassembled WGS sequence"/>
</dbReference>
<dbReference type="EMBL" id="SUMC01000184">
    <property type="protein sequence ID" value="TJZ95452.1"/>
    <property type="molecule type" value="Genomic_DNA"/>
</dbReference>
<name>A0A4U0RKE8_9ACTN</name>
<organism evidence="4 5">
    <name type="scientific">Actinacidiphila oryziradicis</name>
    <dbReference type="NCBI Taxonomy" id="2571141"/>
    <lineage>
        <taxon>Bacteria</taxon>
        <taxon>Bacillati</taxon>
        <taxon>Actinomycetota</taxon>
        <taxon>Actinomycetes</taxon>
        <taxon>Kitasatosporales</taxon>
        <taxon>Streptomycetaceae</taxon>
        <taxon>Actinacidiphila</taxon>
    </lineage>
</organism>
<keyword evidence="2" id="KW-0812">Transmembrane</keyword>
<evidence type="ECO:0000313" key="5">
    <source>
        <dbReference type="Proteomes" id="UP000305778"/>
    </source>
</evidence>
<proteinExistence type="predicted"/>
<feature type="domain" description="PPM-type phosphatase" evidence="3">
    <location>
        <begin position="306"/>
        <end position="507"/>
    </location>
</feature>
<feature type="transmembrane region" description="Helical" evidence="2">
    <location>
        <begin position="71"/>
        <end position="91"/>
    </location>
</feature>
<accession>A0A4U0RKE8</accession>
<dbReference type="SUPFAM" id="SSF81606">
    <property type="entry name" value="PP2C-like"/>
    <property type="match status" value="1"/>
</dbReference>
<feature type="region of interest" description="Disordered" evidence="1">
    <location>
        <begin position="1"/>
        <end position="35"/>
    </location>
</feature>